<reference evidence="1 2" key="1">
    <citation type="submission" date="2018-08" db="EMBL/GenBank/DDBJ databases">
        <title>A genome reference for cultivated species of the human gut microbiota.</title>
        <authorList>
            <person name="Zou Y."/>
            <person name="Xue W."/>
            <person name="Luo G."/>
        </authorList>
    </citation>
    <scope>NUCLEOTIDE SEQUENCE [LARGE SCALE GENOMIC DNA]</scope>
    <source>
        <strain evidence="1 2">AM22-1</strain>
    </source>
</reference>
<sequence>MMAATAAYAQDDIFGYSSPRLDTPKGNIPSDKQKCQPKAQHEFIIKGVKIMAASKKDAIKKFNHRK</sequence>
<organism evidence="1 2">
    <name type="scientific">Segatella copri</name>
    <dbReference type="NCBI Taxonomy" id="165179"/>
    <lineage>
        <taxon>Bacteria</taxon>
        <taxon>Pseudomonadati</taxon>
        <taxon>Bacteroidota</taxon>
        <taxon>Bacteroidia</taxon>
        <taxon>Bacteroidales</taxon>
        <taxon>Prevotellaceae</taxon>
        <taxon>Segatella</taxon>
    </lineage>
</organism>
<comment type="caution">
    <text evidence="1">The sequence shown here is derived from an EMBL/GenBank/DDBJ whole genome shotgun (WGS) entry which is preliminary data.</text>
</comment>
<dbReference type="EMBL" id="QRIN01000016">
    <property type="protein sequence ID" value="RHG67094.1"/>
    <property type="molecule type" value="Genomic_DNA"/>
</dbReference>
<dbReference type="Proteomes" id="UP000286501">
    <property type="component" value="Unassembled WGS sequence"/>
</dbReference>
<evidence type="ECO:0000313" key="2">
    <source>
        <dbReference type="Proteomes" id="UP000286501"/>
    </source>
</evidence>
<evidence type="ECO:0000313" key="1">
    <source>
        <dbReference type="EMBL" id="RHG67094.1"/>
    </source>
</evidence>
<name>A0A3R6HNZ1_9BACT</name>
<dbReference type="AlphaFoldDB" id="A0A3R6HNZ1"/>
<accession>A0A3R6HNZ1</accession>
<protein>
    <submittedName>
        <fullName evidence="1">Uncharacterized protein</fullName>
    </submittedName>
</protein>
<gene>
    <name evidence="1" type="ORF">DW250_05415</name>
</gene>
<proteinExistence type="predicted"/>